<protein>
    <submittedName>
        <fullName evidence="2">Cyclic lactone autoinducer peptide</fullName>
    </submittedName>
</protein>
<evidence type="ECO:0000256" key="1">
    <source>
        <dbReference type="SAM" id="Phobius"/>
    </source>
</evidence>
<feature type="transmembrane region" description="Helical" evidence="1">
    <location>
        <begin position="12"/>
        <end position="31"/>
    </location>
</feature>
<evidence type="ECO:0000313" key="3">
    <source>
        <dbReference type="Proteomes" id="UP000647416"/>
    </source>
</evidence>
<name>A0A926FDN0_9FIRM</name>
<organism evidence="2 3">
    <name type="scientific">Qingrenia yutianensis</name>
    <dbReference type="NCBI Taxonomy" id="2763676"/>
    <lineage>
        <taxon>Bacteria</taxon>
        <taxon>Bacillati</taxon>
        <taxon>Bacillota</taxon>
        <taxon>Clostridia</taxon>
        <taxon>Eubacteriales</taxon>
        <taxon>Oscillospiraceae</taxon>
        <taxon>Qingrenia</taxon>
    </lineage>
</organism>
<evidence type="ECO:0000313" key="2">
    <source>
        <dbReference type="EMBL" id="MBC8596554.1"/>
    </source>
</evidence>
<proteinExistence type="predicted"/>
<reference evidence="2" key="1">
    <citation type="submission" date="2020-08" db="EMBL/GenBank/DDBJ databases">
        <title>Genome public.</title>
        <authorList>
            <person name="Liu C."/>
            <person name="Sun Q."/>
        </authorList>
    </citation>
    <scope>NUCLEOTIDE SEQUENCE</scope>
    <source>
        <strain evidence="2">NSJ-50</strain>
    </source>
</reference>
<gene>
    <name evidence="2" type="ORF">H8706_06685</name>
</gene>
<keyword evidence="1" id="KW-0472">Membrane</keyword>
<dbReference type="NCBIfam" id="TIGR04223">
    <property type="entry name" value="quorum_AgrD"/>
    <property type="match status" value="1"/>
</dbReference>
<comment type="caution">
    <text evidence="2">The sequence shown here is derived from an EMBL/GenBank/DDBJ whole genome shotgun (WGS) entry which is preliminary data.</text>
</comment>
<dbReference type="Proteomes" id="UP000647416">
    <property type="component" value="Unassembled WGS sequence"/>
</dbReference>
<dbReference type="EMBL" id="JACRTE010000006">
    <property type="protein sequence ID" value="MBC8596554.1"/>
    <property type="molecule type" value="Genomic_DNA"/>
</dbReference>
<sequence>MKKFSEIAKKVIVKYGATIAACAFAFATIAANSSCVMPFYEPEEPKGLEKFKKFNR</sequence>
<dbReference type="AlphaFoldDB" id="A0A926FDN0"/>
<dbReference type="InterPro" id="IPR009229">
    <property type="entry name" value="AgrD"/>
</dbReference>
<keyword evidence="1" id="KW-0812">Transmembrane</keyword>
<keyword evidence="3" id="KW-1185">Reference proteome</keyword>
<keyword evidence="1" id="KW-1133">Transmembrane helix</keyword>
<accession>A0A926FDN0</accession>
<dbReference type="RefSeq" id="WP_262432020.1">
    <property type="nucleotide sequence ID" value="NZ_JACRTE010000006.1"/>
</dbReference>